<proteinExistence type="predicted"/>
<sequence length="16" mass="2048">MTRHLGTWTRRHYMTT</sequence>
<dbReference type="AlphaFoldDB" id="A0A7R8ZJ63"/>
<reference evidence="1" key="1">
    <citation type="submission" date="2020-11" db="EMBL/GenBank/DDBJ databases">
        <authorList>
            <person name="Tran Van P."/>
        </authorList>
    </citation>
    <scope>NUCLEOTIDE SEQUENCE</scope>
</reference>
<protein>
    <submittedName>
        <fullName evidence="1">Uncharacterized protein</fullName>
    </submittedName>
</protein>
<accession>A0A7R8ZJ63</accession>
<dbReference type="EMBL" id="OA599722">
    <property type="protein sequence ID" value="CAD7207365.1"/>
    <property type="molecule type" value="Genomic_DNA"/>
</dbReference>
<name>A0A7R8ZJ63_TIMDO</name>
<gene>
    <name evidence="1" type="ORF">TDIB3V08_LOCUS13513</name>
</gene>
<evidence type="ECO:0000313" key="1">
    <source>
        <dbReference type="EMBL" id="CAD7207365.1"/>
    </source>
</evidence>
<organism evidence="1">
    <name type="scientific">Timema douglasi</name>
    <name type="common">Walking stick</name>
    <dbReference type="NCBI Taxonomy" id="61478"/>
    <lineage>
        <taxon>Eukaryota</taxon>
        <taxon>Metazoa</taxon>
        <taxon>Ecdysozoa</taxon>
        <taxon>Arthropoda</taxon>
        <taxon>Hexapoda</taxon>
        <taxon>Insecta</taxon>
        <taxon>Pterygota</taxon>
        <taxon>Neoptera</taxon>
        <taxon>Polyneoptera</taxon>
        <taxon>Phasmatodea</taxon>
        <taxon>Timematodea</taxon>
        <taxon>Timematoidea</taxon>
        <taxon>Timematidae</taxon>
        <taxon>Timema</taxon>
    </lineage>
</organism>